<proteinExistence type="predicted"/>
<dbReference type="PROSITE" id="PS51471">
    <property type="entry name" value="FE2OG_OXY"/>
    <property type="match status" value="1"/>
</dbReference>
<dbReference type="Proteomes" id="UP000549052">
    <property type="component" value="Unassembled WGS sequence"/>
</dbReference>
<evidence type="ECO:0000256" key="5">
    <source>
        <dbReference type="PIRSR" id="PIRSR604574-1"/>
    </source>
</evidence>
<dbReference type="InterPro" id="IPR037151">
    <property type="entry name" value="AlkB-like_sf"/>
</dbReference>
<feature type="binding site" evidence="6">
    <location>
        <position position="119"/>
    </location>
    <ligand>
        <name>Fe cation</name>
        <dbReference type="ChEBI" id="CHEBI:24875"/>
        <note>catalytic</note>
    </ligand>
</feature>
<comment type="caution">
    <text evidence="8">The sequence shown here is derived from an EMBL/GenBank/DDBJ whole genome shotgun (WGS) entry which is preliminary data.</text>
</comment>
<feature type="binding site" evidence="5">
    <location>
        <begin position="193"/>
        <end position="199"/>
    </location>
    <ligand>
        <name>2-oxoglutarate</name>
        <dbReference type="ChEBI" id="CHEBI:16810"/>
    </ligand>
</feature>
<dbReference type="PANTHER" id="PTHR16557:SF2">
    <property type="entry name" value="NUCLEIC ACID DIOXYGENASE ALKBH1"/>
    <property type="match status" value="1"/>
</dbReference>
<feature type="binding site" evidence="5">
    <location>
        <position position="123"/>
    </location>
    <ligand>
        <name>substrate</name>
    </ligand>
</feature>
<gene>
    <name evidence="8" type="ORF">FHW16_001514</name>
</gene>
<sequence length="204" mass="22738">MLLLAPGIRYFPDYLDLTEQSALIEEIRAIVADAPLYIPAMPKTGKEMSVRMTNCGSLGWVTDKERGYRYQPMHPATQKPWPDIPQRLLALWEKVSDFTLPPEACLVNFYAETAKMGLHQDRDEQNLAAPVVSISLGDTCLFRFGGTERNDKTQSIKLKSGDVIVLGDAGRLAFHGVDRIYPGTSTLLKNTGRINLTLRRVTAS</sequence>
<dbReference type="InterPro" id="IPR027450">
    <property type="entry name" value="AlkB-like"/>
</dbReference>
<dbReference type="AlphaFoldDB" id="A0A839EG00"/>
<evidence type="ECO:0000313" key="8">
    <source>
        <dbReference type="EMBL" id="MBA8877832.1"/>
    </source>
</evidence>
<dbReference type="GO" id="GO:0035516">
    <property type="term" value="F:broad specificity oxidative DNA demethylase activity"/>
    <property type="evidence" value="ECO:0007669"/>
    <property type="project" value="UniProtKB-EC"/>
</dbReference>
<evidence type="ECO:0000313" key="9">
    <source>
        <dbReference type="Proteomes" id="UP000549052"/>
    </source>
</evidence>
<dbReference type="EC" id="1.14.11.33" evidence="8"/>
<reference evidence="8 9" key="1">
    <citation type="submission" date="2020-07" db="EMBL/GenBank/DDBJ databases">
        <title>Genomic Encyclopedia of Type Strains, Phase IV (KMG-V): Genome sequencing to study the core and pangenomes of soil and plant-associated prokaryotes.</title>
        <authorList>
            <person name="Whitman W."/>
        </authorList>
    </citation>
    <scope>NUCLEOTIDE SEQUENCE [LARGE SCALE GENOMIC DNA]</scope>
    <source>
        <strain evidence="8 9">AN3</strain>
    </source>
</reference>
<feature type="binding site" evidence="5">
    <location>
        <begin position="68"/>
        <end position="70"/>
    </location>
    <ligand>
        <name>substrate</name>
    </ligand>
</feature>
<dbReference type="InterPro" id="IPR004574">
    <property type="entry name" value="Alkb"/>
</dbReference>
<keyword evidence="8" id="KW-0489">Methyltransferase</keyword>
<feature type="binding site" evidence="5">
    <location>
        <begin position="108"/>
        <end position="110"/>
    </location>
    <ligand>
        <name>2-oxoglutarate</name>
        <dbReference type="ChEBI" id="CHEBI:16810"/>
    </ligand>
</feature>
<feature type="binding site" evidence="6">
    <location>
        <position position="121"/>
    </location>
    <ligand>
        <name>Fe cation</name>
        <dbReference type="ChEBI" id="CHEBI:24875"/>
        <note>catalytic</note>
    </ligand>
</feature>
<keyword evidence="2" id="KW-0223">Dioxygenase</keyword>
<protein>
    <submittedName>
        <fullName evidence="8">Alkylated DNA repair protein (DNA oxidative demethylase)</fullName>
        <ecNumber evidence="8">1.14.11.33</ecNumber>
    </submittedName>
</protein>
<name>A0A839EG00_9HYPH</name>
<evidence type="ECO:0000256" key="2">
    <source>
        <dbReference type="ARBA" id="ARBA00022964"/>
    </source>
</evidence>
<dbReference type="Gene3D" id="2.60.120.590">
    <property type="entry name" value="Alpha-ketoglutarate-dependent dioxygenase AlkB-like"/>
    <property type="match status" value="1"/>
</dbReference>
<dbReference type="RefSeq" id="WP_182548440.1">
    <property type="nucleotide sequence ID" value="NZ_JACGXN010000001.1"/>
</dbReference>
<dbReference type="SUPFAM" id="SSF51197">
    <property type="entry name" value="Clavaminate synthase-like"/>
    <property type="match status" value="1"/>
</dbReference>
<keyword evidence="3 8" id="KW-0560">Oxidoreductase</keyword>
<dbReference type="GO" id="GO:0008198">
    <property type="term" value="F:ferrous iron binding"/>
    <property type="evidence" value="ECO:0007669"/>
    <property type="project" value="TreeGrafter"/>
</dbReference>
<dbReference type="GO" id="GO:0008168">
    <property type="term" value="F:methyltransferase activity"/>
    <property type="evidence" value="ECO:0007669"/>
    <property type="project" value="UniProtKB-KW"/>
</dbReference>
<keyword evidence="1 6" id="KW-0479">Metal-binding</keyword>
<evidence type="ECO:0000256" key="6">
    <source>
        <dbReference type="PIRSR" id="PIRSR604574-2"/>
    </source>
</evidence>
<evidence type="ECO:0000256" key="1">
    <source>
        <dbReference type="ARBA" id="ARBA00022723"/>
    </source>
</evidence>
<dbReference type="EMBL" id="JACGXN010000001">
    <property type="protein sequence ID" value="MBA8877832.1"/>
    <property type="molecule type" value="Genomic_DNA"/>
</dbReference>
<evidence type="ECO:0000256" key="3">
    <source>
        <dbReference type="ARBA" id="ARBA00023002"/>
    </source>
</evidence>
<dbReference type="PANTHER" id="PTHR16557">
    <property type="entry name" value="ALKYLATED DNA REPAIR PROTEIN ALKB-RELATED"/>
    <property type="match status" value="1"/>
</dbReference>
<organism evidence="8 9">
    <name type="scientific">Phyllobacterium myrsinacearum</name>
    <dbReference type="NCBI Taxonomy" id="28101"/>
    <lineage>
        <taxon>Bacteria</taxon>
        <taxon>Pseudomonadati</taxon>
        <taxon>Pseudomonadota</taxon>
        <taxon>Alphaproteobacteria</taxon>
        <taxon>Hyphomicrobiales</taxon>
        <taxon>Phyllobacteriaceae</taxon>
        <taxon>Phyllobacterium</taxon>
    </lineage>
</organism>
<evidence type="ECO:0000256" key="4">
    <source>
        <dbReference type="ARBA" id="ARBA00023004"/>
    </source>
</evidence>
<feature type="binding site" evidence="5">
    <location>
        <position position="60"/>
    </location>
    <ligand>
        <name>substrate</name>
    </ligand>
</feature>
<dbReference type="GO" id="GO:0005737">
    <property type="term" value="C:cytoplasm"/>
    <property type="evidence" value="ECO:0007669"/>
    <property type="project" value="TreeGrafter"/>
</dbReference>
<keyword evidence="4 6" id="KW-0408">Iron</keyword>
<accession>A0A839EG00</accession>
<keyword evidence="9" id="KW-1185">Reference proteome</keyword>
<comment type="cofactor">
    <cofactor evidence="6">
        <name>Fe(2+)</name>
        <dbReference type="ChEBI" id="CHEBI:29033"/>
    </cofactor>
    <text evidence="6">Binds 1 Fe(2+) ion per subunit.</text>
</comment>
<dbReference type="InterPro" id="IPR005123">
    <property type="entry name" value="Oxoglu/Fe-dep_dioxygenase_dom"/>
</dbReference>
<evidence type="ECO:0000259" key="7">
    <source>
        <dbReference type="PROSITE" id="PS51471"/>
    </source>
</evidence>
<dbReference type="Pfam" id="PF13532">
    <property type="entry name" value="2OG-FeII_Oxy_2"/>
    <property type="match status" value="1"/>
</dbReference>
<keyword evidence="8" id="KW-0808">Transferase</keyword>
<dbReference type="GO" id="GO:0035513">
    <property type="term" value="P:oxidative RNA demethylation"/>
    <property type="evidence" value="ECO:0007669"/>
    <property type="project" value="TreeGrafter"/>
</dbReference>
<dbReference type="GO" id="GO:0035515">
    <property type="term" value="F:oxidative RNA demethylase activity"/>
    <property type="evidence" value="ECO:0007669"/>
    <property type="project" value="TreeGrafter"/>
</dbReference>
<feature type="domain" description="Fe2OG dioxygenase" evidence="7">
    <location>
        <begin position="101"/>
        <end position="202"/>
    </location>
</feature>
<feature type="binding site" evidence="5">
    <location>
        <position position="149"/>
    </location>
    <ligand>
        <name>substrate</name>
    </ligand>
</feature>
<feature type="binding site" evidence="6">
    <location>
        <position position="175"/>
    </location>
    <ligand>
        <name>Fe cation</name>
        <dbReference type="ChEBI" id="CHEBI:24875"/>
        <note>catalytic</note>
    </ligand>
</feature>
<dbReference type="GO" id="GO:0032259">
    <property type="term" value="P:methylation"/>
    <property type="evidence" value="ECO:0007669"/>
    <property type="project" value="UniProtKB-KW"/>
</dbReference>